<gene>
    <name evidence="2" type="ORF">CEXT_13261</name>
</gene>
<comment type="caution">
    <text evidence="2">The sequence shown here is derived from an EMBL/GenBank/DDBJ whole genome shotgun (WGS) entry which is preliminary data.</text>
</comment>
<evidence type="ECO:0000256" key="1">
    <source>
        <dbReference type="SAM" id="MobiDB-lite"/>
    </source>
</evidence>
<organism evidence="2 3">
    <name type="scientific">Caerostris extrusa</name>
    <name type="common">Bark spider</name>
    <name type="synonym">Caerostris bankana</name>
    <dbReference type="NCBI Taxonomy" id="172846"/>
    <lineage>
        <taxon>Eukaryota</taxon>
        <taxon>Metazoa</taxon>
        <taxon>Ecdysozoa</taxon>
        <taxon>Arthropoda</taxon>
        <taxon>Chelicerata</taxon>
        <taxon>Arachnida</taxon>
        <taxon>Araneae</taxon>
        <taxon>Araneomorphae</taxon>
        <taxon>Entelegynae</taxon>
        <taxon>Araneoidea</taxon>
        <taxon>Araneidae</taxon>
        <taxon>Caerostris</taxon>
    </lineage>
</organism>
<accession>A0AAV4P525</accession>
<name>A0AAV4P525_CAEEX</name>
<proteinExistence type="predicted"/>
<dbReference type="AlphaFoldDB" id="A0AAV4P525"/>
<evidence type="ECO:0000313" key="2">
    <source>
        <dbReference type="EMBL" id="GIX91598.1"/>
    </source>
</evidence>
<dbReference type="Proteomes" id="UP001054945">
    <property type="component" value="Unassembled WGS sequence"/>
</dbReference>
<feature type="region of interest" description="Disordered" evidence="1">
    <location>
        <begin position="1"/>
        <end position="21"/>
    </location>
</feature>
<keyword evidence="3" id="KW-1185">Reference proteome</keyword>
<sequence>MGSQIAGAGEGRHGVGGDSTRNRLYVVEKLSRLAQPRERQKTNTASPNQNTPCIYVQYMIQFLLEGIDFIPNPSELLPKIPQHLGKFRPSARVTKLISMPDLADPMTSPTGHDSATPGDYRPIPIAC</sequence>
<reference evidence="2 3" key="1">
    <citation type="submission" date="2021-06" db="EMBL/GenBank/DDBJ databases">
        <title>Caerostris extrusa draft genome.</title>
        <authorList>
            <person name="Kono N."/>
            <person name="Arakawa K."/>
        </authorList>
    </citation>
    <scope>NUCLEOTIDE SEQUENCE [LARGE SCALE GENOMIC DNA]</scope>
</reference>
<protein>
    <submittedName>
        <fullName evidence="2">Uncharacterized protein</fullName>
    </submittedName>
</protein>
<evidence type="ECO:0000313" key="3">
    <source>
        <dbReference type="Proteomes" id="UP001054945"/>
    </source>
</evidence>
<dbReference type="EMBL" id="BPLR01021594">
    <property type="protein sequence ID" value="GIX91598.1"/>
    <property type="molecule type" value="Genomic_DNA"/>
</dbReference>